<protein>
    <submittedName>
        <fullName evidence="1 2">Uncharacterized protein</fullName>
    </submittedName>
</protein>
<dbReference type="AlphaFoldDB" id="A0A072TW66"/>
<evidence type="ECO:0000313" key="3">
    <source>
        <dbReference type="Proteomes" id="UP000002051"/>
    </source>
</evidence>
<accession>A0A072TW66</accession>
<reference evidence="1 3" key="2">
    <citation type="journal article" date="2014" name="BMC Genomics">
        <title>An improved genome release (version Mt4.0) for the model legume Medicago truncatula.</title>
        <authorList>
            <person name="Tang H."/>
            <person name="Krishnakumar V."/>
            <person name="Bidwell S."/>
            <person name="Rosen B."/>
            <person name="Chan A."/>
            <person name="Zhou S."/>
            <person name="Gentzbittel L."/>
            <person name="Childs K.L."/>
            <person name="Yandell M."/>
            <person name="Gundlach H."/>
            <person name="Mayer K.F."/>
            <person name="Schwartz D.C."/>
            <person name="Town C.D."/>
        </authorList>
    </citation>
    <scope>GENOME REANNOTATION</scope>
    <source>
        <strain evidence="1">A17</strain>
        <strain evidence="2 3">cv. Jemalong A17</strain>
    </source>
</reference>
<evidence type="ECO:0000313" key="1">
    <source>
        <dbReference type="EMBL" id="KEH21128.1"/>
    </source>
</evidence>
<dbReference type="EnsemblPlants" id="KEH21128">
    <property type="protein sequence ID" value="KEH21128"/>
    <property type="gene ID" value="MTR_8g098900"/>
</dbReference>
<proteinExistence type="predicted"/>
<gene>
    <name evidence="1" type="ordered locus">MTR_8g098900</name>
</gene>
<name>A0A072TW66_MEDTR</name>
<evidence type="ECO:0000313" key="2">
    <source>
        <dbReference type="EnsemblPlants" id="KEH21128"/>
    </source>
</evidence>
<dbReference type="EMBL" id="CM001224">
    <property type="protein sequence ID" value="KEH21128.1"/>
    <property type="molecule type" value="Genomic_DNA"/>
</dbReference>
<reference evidence="1 3" key="1">
    <citation type="journal article" date="2011" name="Nature">
        <title>The Medicago genome provides insight into the evolution of rhizobial symbioses.</title>
        <authorList>
            <person name="Young N.D."/>
            <person name="Debelle F."/>
            <person name="Oldroyd G.E."/>
            <person name="Geurts R."/>
            <person name="Cannon S.B."/>
            <person name="Udvardi M.K."/>
            <person name="Benedito V.A."/>
            <person name="Mayer K.F."/>
            <person name="Gouzy J."/>
            <person name="Schoof H."/>
            <person name="Van de Peer Y."/>
            <person name="Proost S."/>
            <person name="Cook D.R."/>
            <person name="Meyers B.C."/>
            <person name="Spannagl M."/>
            <person name="Cheung F."/>
            <person name="De Mita S."/>
            <person name="Krishnakumar V."/>
            <person name="Gundlach H."/>
            <person name="Zhou S."/>
            <person name="Mudge J."/>
            <person name="Bharti A.K."/>
            <person name="Murray J.D."/>
            <person name="Naoumkina M.A."/>
            <person name="Rosen B."/>
            <person name="Silverstein K.A."/>
            <person name="Tang H."/>
            <person name="Rombauts S."/>
            <person name="Zhao P.X."/>
            <person name="Zhou P."/>
            <person name="Barbe V."/>
            <person name="Bardou P."/>
            <person name="Bechner M."/>
            <person name="Bellec A."/>
            <person name="Berger A."/>
            <person name="Berges H."/>
            <person name="Bidwell S."/>
            <person name="Bisseling T."/>
            <person name="Choisne N."/>
            <person name="Couloux A."/>
            <person name="Denny R."/>
            <person name="Deshpande S."/>
            <person name="Dai X."/>
            <person name="Doyle J.J."/>
            <person name="Dudez A.M."/>
            <person name="Farmer A.D."/>
            <person name="Fouteau S."/>
            <person name="Franken C."/>
            <person name="Gibelin C."/>
            <person name="Gish J."/>
            <person name="Goldstein S."/>
            <person name="Gonzalez A.J."/>
            <person name="Green P.J."/>
            <person name="Hallab A."/>
            <person name="Hartog M."/>
            <person name="Hua A."/>
            <person name="Humphray S.J."/>
            <person name="Jeong D.H."/>
            <person name="Jing Y."/>
            <person name="Jocker A."/>
            <person name="Kenton S.M."/>
            <person name="Kim D.J."/>
            <person name="Klee K."/>
            <person name="Lai H."/>
            <person name="Lang C."/>
            <person name="Lin S."/>
            <person name="Macmil S.L."/>
            <person name="Magdelenat G."/>
            <person name="Matthews L."/>
            <person name="McCorrison J."/>
            <person name="Monaghan E.L."/>
            <person name="Mun J.H."/>
            <person name="Najar F.Z."/>
            <person name="Nicholson C."/>
            <person name="Noirot C."/>
            <person name="O'Bleness M."/>
            <person name="Paule C.R."/>
            <person name="Poulain J."/>
            <person name="Prion F."/>
            <person name="Qin B."/>
            <person name="Qu C."/>
            <person name="Retzel E.F."/>
            <person name="Riddle C."/>
            <person name="Sallet E."/>
            <person name="Samain S."/>
            <person name="Samson N."/>
            <person name="Sanders I."/>
            <person name="Saurat O."/>
            <person name="Scarpelli C."/>
            <person name="Schiex T."/>
            <person name="Segurens B."/>
            <person name="Severin A.J."/>
            <person name="Sherrier D.J."/>
            <person name="Shi R."/>
            <person name="Sims S."/>
            <person name="Singer S.R."/>
            <person name="Sinharoy S."/>
            <person name="Sterck L."/>
            <person name="Viollet A."/>
            <person name="Wang B.B."/>
            <person name="Wang K."/>
            <person name="Wang M."/>
            <person name="Wang X."/>
            <person name="Warfsmann J."/>
            <person name="Weissenbach J."/>
            <person name="White D.D."/>
            <person name="White J.D."/>
            <person name="Wiley G.B."/>
            <person name="Wincker P."/>
            <person name="Xing Y."/>
            <person name="Yang L."/>
            <person name="Yao Z."/>
            <person name="Ying F."/>
            <person name="Zhai J."/>
            <person name="Zhou L."/>
            <person name="Zuber A."/>
            <person name="Denarie J."/>
            <person name="Dixon R.A."/>
            <person name="May G.D."/>
            <person name="Schwartz D.C."/>
            <person name="Rogers J."/>
            <person name="Quetier F."/>
            <person name="Town C.D."/>
            <person name="Roe B.A."/>
        </authorList>
    </citation>
    <scope>NUCLEOTIDE SEQUENCE [LARGE SCALE GENOMIC DNA]</scope>
    <source>
        <strain evidence="1">A17</strain>
        <strain evidence="2 3">cv. Jemalong A17</strain>
    </source>
</reference>
<sequence length="129" mass="15064">MYEYMPKKSWFCHVQPFHSYFIFINKEQDNFFTKKIRLRIRIPCGRRFPTFTWLTTLVIVESRLDCAYFKLGFLVFKNNQICLKSASSNLNTKTTCMIDCVNAGTACTESEFIAVLIYSFAVAKRIIGL</sequence>
<keyword evidence="3" id="KW-1185">Reference proteome</keyword>
<reference evidence="2" key="3">
    <citation type="submission" date="2015-04" db="UniProtKB">
        <authorList>
            <consortium name="EnsemblPlants"/>
        </authorList>
    </citation>
    <scope>IDENTIFICATION</scope>
    <source>
        <strain evidence="2">cv. Jemalong A17</strain>
    </source>
</reference>
<organism evidence="1 3">
    <name type="scientific">Medicago truncatula</name>
    <name type="common">Barrel medic</name>
    <name type="synonym">Medicago tribuloides</name>
    <dbReference type="NCBI Taxonomy" id="3880"/>
    <lineage>
        <taxon>Eukaryota</taxon>
        <taxon>Viridiplantae</taxon>
        <taxon>Streptophyta</taxon>
        <taxon>Embryophyta</taxon>
        <taxon>Tracheophyta</taxon>
        <taxon>Spermatophyta</taxon>
        <taxon>Magnoliopsida</taxon>
        <taxon>eudicotyledons</taxon>
        <taxon>Gunneridae</taxon>
        <taxon>Pentapetalae</taxon>
        <taxon>rosids</taxon>
        <taxon>fabids</taxon>
        <taxon>Fabales</taxon>
        <taxon>Fabaceae</taxon>
        <taxon>Papilionoideae</taxon>
        <taxon>50 kb inversion clade</taxon>
        <taxon>NPAAA clade</taxon>
        <taxon>Hologalegina</taxon>
        <taxon>IRL clade</taxon>
        <taxon>Trifolieae</taxon>
        <taxon>Medicago</taxon>
    </lineage>
</organism>
<dbReference type="Proteomes" id="UP000002051">
    <property type="component" value="Chromosome 8"/>
</dbReference>
<dbReference type="HOGENOM" id="CLU_1952035_0_0_1"/>